<evidence type="ECO:0000256" key="1">
    <source>
        <dbReference type="ARBA" id="ARBA00022679"/>
    </source>
</evidence>
<dbReference type="GO" id="GO:0008270">
    <property type="term" value="F:zinc ion binding"/>
    <property type="evidence" value="ECO:0007669"/>
    <property type="project" value="UniProtKB-KW"/>
</dbReference>
<keyword evidence="5" id="KW-0255">Endonuclease</keyword>
<evidence type="ECO:0000256" key="8">
    <source>
        <dbReference type="PROSITE-ProRule" id="PRU00450"/>
    </source>
</evidence>
<dbReference type="Gene3D" id="1.10.10.200">
    <property type="match status" value="1"/>
</dbReference>
<evidence type="ECO:0000313" key="11">
    <source>
        <dbReference type="Proteomes" id="UP000545332"/>
    </source>
</evidence>
<dbReference type="InterPro" id="IPR017856">
    <property type="entry name" value="Integrase-like_N"/>
</dbReference>
<evidence type="ECO:0000256" key="6">
    <source>
        <dbReference type="ARBA" id="ARBA00022801"/>
    </source>
</evidence>
<keyword evidence="2" id="KW-0548">Nucleotidyltransferase</keyword>
<dbReference type="GO" id="GO:0004519">
    <property type="term" value="F:endonuclease activity"/>
    <property type="evidence" value="ECO:0007669"/>
    <property type="project" value="UniProtKB-KW"/>
</dbReference>
<feature type="domain" description="Integrase-type" evidence="9">
    <location>
        <begin position="46"/>
        <end position="87"/>
    </location>
</feature>
<accession>A0A7K4KZ55</accession>
<proteinExistence type="predicted"/>
<dbReference type="AlphaFoldDB" id="A0A7K4KZ55"/>
<keyword evidence="6" id="KW-0378">Hydrolase</keyword>
<gene>
    <name evidence="10" type="primary">Ervk8</name>
    <name evidence="10" type="ORF">CRYSOU_R15109</name>
</gene>
<keyword evidence="4" id="KW-0479">Metal-binding</keyword>
<dbReference type="GO" id="GO:0003964">
    <property type="term" value="F:RNA-directed DNA polymerase activity"/>
    <property type="evidence" value="ECO:0007669"/>
    <property type="project" value="UniProtKB-KW"/>
</dbReference>
<comment type="caution">
    <text evidence="10">The sequence shown here is derived from an EMBL/GenBank/DDBJ whole genome shotgun (WGS) entry which is preliminary data.</text>
</comment>
<organism evidence="10 11">
    <name type="scientific">Crypturellus soui</name>
    <dbReference type="NCBI Taxonomy" id="458187"/>
    <lineage>
        <taxon>Eukaryota</taxon>
        <taxon>Metazoa</taxon>
        <taxon>Chordata</taxon>
        <taxon>Craniata</taxon>
        <taxon>Vertebrata</taxon>
        <taxon>Euteleostomi</taxon>
        <taxon>Archelosauria</taxon>
        <taxon>Archosauria</taxon>
        <taxon>Dinosauria</taxon>
        <taxon>Saurischia</taxon>
        <taxon>Theropoda</taxon>
        <taxon>Coelurosauria</taxon>
        <taxon>Aves</taxon>
        <taxon>Palaeognathae</taxon>
        <taxon>Tinamiformes</taxon>
        <taxon>Tinamidae</taxon>
        <taxon>Crypturellus</taxon>
    </lineage>
</organism>
<evidence type="ECO:0000256" key="3">
    <source>
        <dbReference type="ARBA" id="ARBA00022722"/>
    </source>
</evidence>
<evidence type="ECO:0000256" key="5">
    <source>
        <dbReference type="ARBA" id="ARBA00022759"/>
    </source>
</evidence>
<dbReference type="PROSITE" id="PS50876">
    <property type="entry name" value="ZF_INTEGRASE"/>
    <property type="match status" value="1"/>
</dbReference>
<dbReference type="SUPFAM" id="SSF46919">
    <property type="entry name" value="N-terminal Zn binding domain of HIV integrase"/>
    <property type="match status" value="1"/>
</dbReference>
<dbReference type="InterPro" id="IPR043502">
    <property type="entry name" value="DNA/RNA_pol_sf"/>
</dbReference>
<dbReference type="GO" id="GO:0016787">
    <property type="term" value="F:hydrolase activity"/>
    <property type="evidence" value="ECO:0007669"/>
    <property type="project" value="UniProtKB-KW"/>
</dbReference>
<keyword evidence="11" id="KW-1185">Reference proteome</keyword>
<keyword evidence="3" id="KW-0540">Nuclease</keyword>
<keyword evidence="7" id="KW-0695">RNA-directed DNA polymerase</keyword>
<sequence>MGALQPGLPTPAMLPQGWNLLVIDLKDCFYTIPLHPEDSIRHGPLSRFESARVAHEQFHTNAKGLMRLYDITISDARGVVQACPQCSHHGPGLG</sequence>
<keyword evidence="8" id="KW-0862">Zinc</keyword>
<dbReference type="EMBL" id="VWPX01019626">
    <property type="protein sequence ID" value="NWI20936.1"/>
    <property type="molecule type" value="Genomic_DNA"/>
</dbReference>
<keyword evidence="1" id="KW-0808">Transferase</keyword>
<evidence type="ECO:0000313" key="10">
    <source>
        <dbReference type="EMBL" id="NWI20936.1"/>
    </source>
</evidence>
<keyword evidence="8" id="KW-0863">Zinc-finger</keyword>
<dbReference type="Pfam" id="PF02022">
    <property type="entry name" value="Integrase_Zn"/>
    <property type="match status" value="1"/>
</dbReference>
<dbReference type="SUPFAM" id="SSF56672">
    <property type="entry name" value="DNA/RNA polymerases"/>
    <property type="match status" value="1"/>
</dbReference>
<evidence type="ECO:0000256" key="2">
    <source>
        <dbReference type="ARBA" id="ARBA00022695"/>
    </source>
</evidence>
<dbReference type="OrthoDB" id="9339466at2759"/>
<dbReference type="PANTHER" id="PTHR41694:SF3">
    <property type="entry name" value="RNA-DIRECTED DNA POLYMERASE-RELATED"/>
    <property type="match status" value="1"/>
</dbReference>
<reference evidence="10 11" key="1">
    <citation type="submission" date="2019-09" db="EMBL/GenBank/DDBJ databases">
        <title>Bird 10,000 Genomes (B10K) Project - Family phase.</title>
        <authorList>
            <person name="Zhang G."/>
        </authorList>
    </citation>
    <scope>NUCLEOTIDE SEQUENCE [LARGE SCALE GENOMIC DNA]</scope>
    <source>
        <strain evidence="10">B10K-MSB-42743</strain>
        <tissue evidence="10">Heart</tissue>
    </source>
</reference>
<name>A0A7K4KZ55_9AVES</name>
<dbReference type="GO" id="GO:0035613">
    <property type="term" value="F:RNA stem-loop binding"/>
    <property type="evidence" value="ECO:0007669"/>
    <property type="project" value="TreeGrafter"/>
</dbReference>
<dbReference type="PANTHER" id="PTHR41694">
    <property type="entry name" value="ENDOGENOUS RETROVIRUS GROUP K MEMBER POL PROTEIN"/>
    <property type="match status" value="1"/>
</dbReference>
<protein>
    <submittedName>
        <fullName evidence="10">POK8 protein</fullName>
    </submittedName>
</protein>
<dbReference type="InterPro" id="IPR003308">
    <property type="entry name" value="Integrase_Zn-bd_dom_N"/>
</dbReference>
<feature type="non-terminal residue" evidence="10">
    <location>
        <position position="94"/>
    </location>
</feature>
<evidence type="ECO:0000259" key="9">
    <source>
        <dbReference type="PROSITE" id="PS50876"/>
    </source>
</evidence>
<feature type="non-terminal residue" evidence="10">
    <location>
        <position position="1"/>
    </location>
</feature>
<evidence type="ECO:0000256" key="4">
    <source>
        <dbReference type="ARBA" id="ARBA00022723"/>
    </source>
</evidence>
<evidence type="ECO:0000256" key="7">
    <source>
        <dbReference type="ARBA" id="ARBA00022918"/>
    </source>
</evidence>
<dbReference type="Proteomes" id="UP000545332">
    <property type="component" value="Unassembled WGS sequence"/>
</dbReference>